<proteinExistence type="predicted"/>
<sequence length="46" mass="5369">MREPDPRTLRISGQHSRKLTGHVAIRMDRHVPGGFRQWSMSRGVDR</sequence>
<reference evidence="1 2" key="1">
    <citation type="submission" date="2019-06" db="EMBL/GenBank/DDBJ databases">
        <title>Sequencing the genomes of 1000 actinobacteria strains.</title>
        <authorList>
            <person name="Klenk H.-P."/>
        </authorList>
    </citation>
    <scope>NUCLEOTIDE SEQUENCE [LARGE SCALE GENOMIC DNA]</scope>
    <source>
        <strain evidence="1 2">DSM 43186</strain>
    </source>
</reference>
<gene>
    <name evidence="1" type="ORF">FHX40_4367</name>
</gene>
<evidence type="ECO:0000313" key="2">
    <source>
        <dbReference type="Proteomes" id="UP000319213"/>
    </source>
</evidence>
<dbReference type="AlphaFoldDB" id="A0A543J446"/>
<protein>
    <submittedName>
        <fullName evidence="1">Uncharacterized protein</fullName>
    </submittedName>
</protein>
<accession>A0A543J446</accession>
<evidence type="ECO:0000313" key="1">
    <source>
        <dbReference type="EMBL" id="TQM77597.1"/>
    </source>
</evidence>
<comment type="caution">
    <text evidence="1">The sequence shown here is derived from an EMBL/GenBank/DDBJ whole genome shotgun (WGS) entry which is preliminary data.</text>
</comment>
<keyword evidence="2" id="KW-1185">Reference proteome</keyword>
<name>A0A543J446_9ACTN</name>
<dbReference type="Proteomes" id="UP000319213">
    <property type="component" value="Unassembled WGS sequence"/>
</dbReference>
<organism evidence="1 2">
    <name type="scientific">Thermopolyspora flexuosa</name>
    <dbReference type="NCBI Taxonomy" id="103836"/>
    <lineage>
        <taxon>Bacteria</taxon>
        <taxon>Bacillati</taxon>
        <taxon>Actinomycetota</taxon>
        <taxon>Actinomycetes</taxon>
        <taxon>Streptosporangiales</taxon>
        <taxon>Streptosporangiaceae</taxon>
        <taxon>Thermopolyspora</taxon>
    </lineage>
</organism>
<dbReference type="EMBL" id="VFPQ01000001">
    <property type="protein sequence ID" value="TQM77597.1"/>
    <property type="molecule type" value="Genomic_DNA"/>
</dbReference>